<evidence type="ECO:0000313" key="19">
    <source>
        <dbReference type="EMBL" id="EFN70600.1"/>
    </source>
</evidence>
<organism evidence="20">
    <name type="scientific">Camponotus floridanus</name>
    <name type="common">Florida carpenter ant</name>
    <dbReference type="NCBI Taxonomy" id="104421"/>
    <lineage>
        <taxon>Eukaryota</taxon>
        <taxon>Metazoa</taxon>
        <taxon>Ecdysozoa</taxon>
        <taxon>Arthropoda</taxon>
        <taxon>Hexapoda</taxon>
        <taxon>Insecta</taxon>
        <taxon>Pterygota</taxon>
        <taxon>Neoptera</taxon>
        <taxon>Endopterygota</taxon>
        <taxon>Hymenoptera</taxon>
        <taxon>Apocrita</taxon>
        <taxon>Aculeata</taxon>
        <taxon>Formicoidea</taxon>
        <taxon>Formicidae</taxon>
        <taxon>Formicinae</taxon>
        <taxon>Camponotus</taxon>
    </lineage>
</organism>
<keyword evidence="9 15" id="KW-0863">Zinc-finger</keyword>
<evidence type="ECO:0000256" key="5">
    <source>
        <dbReference type="ARBA" id="ARBA00022490"/>
    </source>
</evidence>
<dbReference type="InterPro" id="IPR013083">
    <property type="entry name" value="Znf_RING/FYVE/PHD"/>
</dbReference>
<dbReference type="FunCoup" id="E2A7A3">
    <property type="interactions" value="62"/>
</dbReference>
<feature type="compositionally biased region" description="Basic and acidic residues" evidence="16">
    <location>
        <begin position="1407"/>
        <end position="1416"/>
    </location>
</feature>
<evidence type="ECO:0000313" key="20">
    <source>
        <dbReference type="Proteomes" id="UP000000311"/>
    </source>
</evidence>
<dbReference type="GO" id="GO:0015179">
    <property type="term" value="F:L-amino acid transmembrane transporter activity"/>
    <property type="evidence" value="ECO:0007669"/>
    <property type="project" value="TreeGrafter"/>
</dbReference>
<dbReference type="OrthoDB" id="6366319at2759"/>
<dbReference type="InterPro" id="IPR002083">
    <property type="entry name" value="MATH/TRAF_dom"/>
</dbReference>
<keyword evidence="6 17" id="KW-0812">Transmembrane</keyword>
<feature type="region of interest" description="Disordered" evidence="16">
    <location>
        <begin position="1405"/>
        <end position="1439"/>
    </location>
</feature>
<dbReference type="PANTHER" id="PTHR11616:SF323">
    <property type="entry name" value="SODIUM-DEPENDENT TRANSPORTER BEDRAGGLED"/>
    <property type="match status" value="1"/>
</dbReference>
<dbReference type="GO" id="GO:0005283">
    <property type="term" value="F:amino acid:sodium symporter activity"/>
    <property type="evidence" value="ECO:0007669"/>
    <property type="project" value="TreeGrafter"/>
</dbReference>
<feature type="transmembrane region" description="Helical" evidence="17">
    <location>
        <begin position="486"/>
        <end position="503"/>
    </location>
</feature>
<dbReference type="SUPFAM" id="SSF161070">
    <property type="entry name" value="SNF-like"/>
    <property type="match status" value="2"/>
</dbReference>
<dbReference type="Pfam" id="PF22486">
    <property type="entry name" value="MATH_2"/>
    <property type="match status" value="1"/>
</dbReference>
<dbReference type="GO" id="GO:0089718">
    <property type="term" value="P:amino acid import across plasma membrane"/>
    <property type="evidence" value="ECO:0007669"/>
    <property type="project" value="TreeGrafter"/>
</dbReference>
<evidence type="ECO:0000256" key="17">
    <source>
        <dbReference type="SAM" id="Phobius"/>
    </source>
</evidence>
<dbReference type="GO" id="GO:0005886">
    <property type="term" value="C:plasma membrane"/>
    <property type="evidence" value="ECO:0007669"/>
    <property type="project" value="TreeGrafter"/>
</dbReference>
<dbReference type="Gene3D" id="2.60.210.10">
    <property type="entry name" value="Apoptosis, Tumor Necrosis Factor Receptor Associated Protein 2, Chain A"/>
    <property type="match status" value="1"/>
</dbReference>
<evidence type="ECO:0000256" key="13">
    <source>
        <dbReference type="ARBA" id="ARBA00023136"/>
    </source>
</evidence>
<dbReference type="PROSITE" id="PS50145">
    <property type="entry name" value="ZF_TRAF"/>
    <property type="match status" value="1"/>
</dbReference>
<dbReference type="InterPro" id="IPR001293">
    <property type="entry name" value="Znf_TRAF"/>
</dbReference>
<evidence type="ECO:0000256" key="7">
    <source>
        <dbReference type="ARBA" id="ARBA00022723"/>
    </source>
</evidence>
<feature type="transmembrane region" description="Helical" evidence="17">
    <location>
        <begin position="58"/>
        <end position="79"/>
    </location>
</feature>
<keyword evidence="7 14" id="KW-0479">Metal-binding</keyword>
<gene>
    <name evidence="19" type="ORF">EAG_03789</name>
</gene>
<keyword evidence="12 17" id="KW-1133">Transmembrane helix</keyword>
<keyword evidence="8" id="KW-0677">Repeat</keyword>
<keyword evidence="14" id="KW-0915">Sodium</keyword>
<evidence type="ECO:0000256" key="2">
    <source>
        <dbReference type="ARBA" id="ARBA00004496"/>
    </source>
</evidence>
<feature type="binding site" evidence="14">
    <location>
        <position position="70"/>
    </location>
    <ligand>
        <name>Na(+)</name>
        <dbReference type="ChEBI" id="CHEBI:29101"/>
        <label>1</label>
    </ligand>
</feature>
<evidence type="ECO:0000256" key="16">
    <source>
        <dbReference type="SAM" id="MobiDB-lite"/>
    </source>
</evidence>
<feature type="binding site" evidence="14">
    <location>
        <position position="63"/>
    </location>
    <ligand>
        <name>Na(+)</name>
        <dbReference type="ChEBI" id="CHEBI:29101"/>
        <label>1</label>
    </ligand>
</feature>
<feature type="transmembrane region" description="Helical" evidence="17">
    <location>
        <begin position="85"/>
        <end position="107"/>
    </location>
</feature>
<evidence type="ECO:0000256" key="15">
    <source>
        <dbReference type="PROSITE-ProRule" id="PRU00207"/>
    </source>
</evidence>
<sequence>MNHDLTICQQYFYCSQRRYRTRICERQRDADRRNDNRNEDDDEDENPLGKWPHAFSSVLACLGCTLGLFNISRFAILSVQFGANFIVQFLILSFILGIPLLTLQVCLGQRLAAGSVDMWRISPLFQGVGIALLTAQAFIGIYSIVGVSWMFVYFRDSFITKQDRYRWAEPFLLYRDDSRPTHNTTSYKLYETVPDYFSGAVLQRHHLNEADPGAVTLKFQVAFNLAVVWMIVFVSLSKGLRSYGKVVYVFTLVPAFGTLVLCAKMLGLTPPTGSVGQYFPATVWSEFFINGKSWVAASNEVFLTWGLLGAAAMQIAAHNKHKQVLQRDTTIVVILTFTVLLLGAFLANTCVQILKLHGYIYTTSSFERISGYTFMRFANKPAPSGYSTTPERFMSHGSFLLGQRVIRPGVDTSTESGYQVLRLATELVPATLALLGTEQVSPFWAVLFYFILILFGIAQQLAIWHCVITGIMAINTKMMKLWETTITFFSCACAYILGLPMATEIGRTIFRLLRELSAQVLVPLRAQYYKRFHIKRKMSNNVHAIVRRSVPCYFCNEFLEEKFLTEHITQCASVLEECPNKCGVYISRRNLEEHRKSCNRKLSRRNNQIKEIQDSVWKEKVFSVLTLLRLAIDQGEKERIHLQDDLSRNLSLLYSQQESLTALQSNIAEVVEDYRGNDAILNLRLNDLEMITDNIQHRVNLSFRQVSEQLKIFEERLMSEQNKPASNDWCKELKDVKTFVAKESVRTSDMWQEYSQRVNDLKLELEMRCKDSKDLTFKCDTLSKRLDSLAEEILKCSENTGKQKSDLKGLKFQMKENLRYIEELIAENCRPAPLLTSSSSCSCAEGVSTNGRIIWRIDYYKEKMNEAKENGRALYSPIFYDKEYGYTLRMELFLNGKGQWKDRHIIGCLRVENGKWDPLLSWPCVLRAIVILRDQDNPANDVRKIVKTIGRDKNDSNEPDKESELYMFVPHTTLNRYASYTKNNLGIYVVYYLDYTVGGAWWIIVLYLVQVGAVFAVRGRPHTGEAVVAELFPPTSGRCLRYWAGPLLSFTWNVILPVTLMVLSITIFKSSGFRELYSYRRTSKDYWAVWARQLGTSIQLIPILMIPAVAIIQTCRYLNSGPPDIFDRIQLLYRPPLEPEDPRDAQTQIGNDTNTGSLHGNGILPTVTTEIPFEDPPPKYTPPPSYTTATGARIAKMLRQSFRRSVRRIANVLGESSAPRQRPALQQPPPPPPPDYATVLVEMNQSIGVPITRDQVAIHVPLEPRPDVTNIGRSGQQQDADRRASDERRHVRPNTIDRASRIGIAIERSRAIERTYSSTLDRGRRSNNVANATLSGSNLTATDVANLLRSSIRRGTARTHQSLRRSFCHEEPTTAASVENLVEAAAPIGQDSLILSKDASLVSGEQINEHCRRNDNGDGNDGNDEKKTASEMESSVSVI</sequence>
<evidence type="ECO:0000256" key="9">
    <source>
        <dbReference type="ARBA" id="ARBA00022771"/>
    </source>
</evidence>
<dbReference type="GO" id="GO:0005737">
    <property type="term" value="C:cytoplasm"/>
    <property type="evidence" value="ECO:0007669"/>
    <property type="project" value="UniProtKB-SubCell"/>
</dbReference>
<evidence type="ECO:0000259" key="18">
    <source>
        <dbReference type="PROSITE" id="PS50145"/>
    </source>
</evidence>
<evidence type="ECO:0000256" key="1">
    <source>
        <dbReference type="ARBA" id="ARBA00004141"/>
    </source>
</evidence>
<evidence type="ECO:0000256" key="8">
    <source>
        <dbReference type="ARBA" id="ARBA00022737"/>
    </source>
</evidence>
<feature type="domain" description="TRAF-type" evidence="18">
    <location>
        <begin position="567"/>
        <end position="601"/>
    </location>
</feature>
<evidence type="ECO:0000256" key="4">
    <source>
        <dbReference type="ARBA" id="ARBA00022448"/>
    </source>
</evidence>
<keyword evidence="13 17" id="KW-0472">Membrane</keyword>
<keyword evidence="4" id="KW-0813">Transport</keyword>
<feature type="transmembrane region" description="Helical" evidence="17">
    <location>
        <begin position="302"/>
        <end position="319"/>
    </location>
</feature>
<dbReference type="SUPFAM" id="SSF49599">
    <property type="entry name" value="TRAF domain-like"/>
    <property type="match status" value="2"/>
</dbReference>
<dbReference type="GO" id="GO:0008270">
    <property type="term" value="F:zinc ion binding"/>
    <property type="evidence" value="ECO:0007669"/>
    <property type="project" value="UniProtKB-KW"/>
</dbReference>
<feature type="compositionally biased region" description="Pro residues" evidence="16">
    <location>
        <begin position="1226"/>
        <end position="1235"/>
    </location>
</feature>
<dbReference type="InterPro" id="IPR008974">
    <property type="entry name" value="TRAF-like"/>
</dbReference>
<dbReference type="PRINTS" id="PR00176">
    <property type="entry name" value="NANEUSMPORT"/>
</dbReference>
<keyword evidence="10 15" id="KW-0862">Zinc</keyword>
<comment type="similarity">
    <text evidence="3">Belongs to the sodium:neurotransmitter symporter (SNF) (TC 2.A.22) family.</text>
</comment>
<dbReference type="InParanoid" id="E2A7A3"/>
<feature type="transmembrane region" description="Helical" evidence="17">
    <location>
        <begin position="246"/>
        <end position="266"/>
    </location>
</feature>
<feature type="compositionally biased region" description="Basic and acidic residues" evidence="16">
    <location>
        <begin position="1279"/>
        <end position="1289"/>
    </location>
</feature>
<dbReference type="InterPro" id="IPR037272">
    <property type="entry name" value="SNS_sf"/>
</dbReference>
<dbReference type="Pfam" id="PF00209">
    <property type="entry name" value="SNF"/>
    <property type="match status" value="1"/>
</dbReference>
<dbReference type="Proteomes" id="UP000000311">
    <property type="component" value="Unassembled WGS sequence"/>
</dbReference>
<proteinExistence type="inferred from homology"/>
<keyword evidence="20" id="KW-1185">Reference proteome</keyword>
<dbReference type="InterPro" id="IPR000175">
    <property type="entry name" value="Na/ntran_symport"/>
</dbReference>
<accession>E2A7A3</accession>
<protein>
    <submittedName>
        <fullName evidence="19">Sodium-and chloride-dependent glycine transporter 2</fullName>
    </submittedName>
</protein>
<feature type="region of interest" description="Disordered" evidence="16">
    <location>
        <begin position="1213"/>
        <end position="1236"/>
    </location>
</feature>
<evidence type="ECO:0000256" key="6">
    <source>
        <dbReference type="ARBA" id="ARBA00022692"/>
    </source>
</evidence>
<keyword evidence="11" id="KW-0769">Symport</keyword>
<feature type="zinc finger region" description="TRAF-type" evidence="15">
    <location>
        <begin position="567"/>
        <end position="601"/>
    </location>
</feature>
<dbReference type="EMBL" id="GL437329">
    <property type="protein sequence ID" value="EFN70600.1"/>
    <property type="molecule type" value="Genomic_DNA"/>
</dbReference>
<evidence type="ECO:0000256" key="3">
    <source>
        <dbReference type="ARBA" id="ARBA00006459"/>
    </source>
</evidence>
<reference evidence="19 20" key="1">
    <citation type="journal article" date="2010" name="Science">
        <title>Genomic comparison of the ants Camponotus floridanus and Harpegnathos saltator.</title>
        <authorList>
            <person name="Bonasio R."/>
            <person name="Zhang G."/>
            <person name="Ye C."/>
            <person name="Mutti N.S."/>
            <person name="Fang X."/>
            <person name="Qin N."/>
            <person name="Donahue G."/>
            <person name="Yang P."/>
            <person name="Li Q."/>
            <person name="Li C."/>
            <person name="Zhang P."/>
            <person name="Huang Z."/>
            <person name="Berger S.L."/>
            <person name="Reinberg D."/>
            <person name="Wang J."/>
            <person name="Liebig J."/>
        </authorList>
    </citation>
    <scope>NUCLEOTIDE SEQUENCE [LARGE SCALE GENOMIC DNA]</scope>
    <source>
        <strain evidence="20">C129</strain>
    </source>
</reference>
<evidence type="ECO:0000256" key="14">
    <source>
        <dbReference type="PIRSR" id="PIRSR600175-1"/>
    </source>
</evidence>
<feature type="region of interest" description="Disordered" evidence="16">
    <location>
        <begin position="1262"/>
        <end position="1290"/>
    </location>
</feature>
<feature type="transmembrane region" description="Helical" evidence="17">
    <location>
        <begin position="128"/>
        <end position="154"/>
    </location>
</feature>
<name>E2A7A3_CAMFO</name>
<evidence type="ECO:0000256" key="12">
    <source>
        <dbReference type="ARBA" id="ARBA00022989"/>
    </source>
</evidence>
<dbReference type="PANTHER" id="PTHR11616">
    <property type="entry name" value="SODIUM/CHLORIDE DEPENDENT TRANSPORTER"/>
    <property type="match status" value="1"/>
</dbReference>
<evidence type="ECO:0000256" key="10">
    <source>
        <dbReference type="ARBA" id="ARBA00022833"/>
    </source>
</evidence>
<comment type="subcellular location">
    <subcellularLocation>
        <location evidence="2">Cytoplasm</location>
    </subcellularLocation>
    <subcellularLocation>
        <location evidence="1">Membrane</location>
        <topology evidence="1">Multi-pass membrane protein</topology>
    </subcellularLocation>
</comment>
<feature type="transmembrane region" description="Helical" evidence="17">
    <location>
        <begin position="331"/>
        <end position="354"/>
    </location>
</feature>
<feature type="transmembrane region" description="Helical" evidence="17">
    <location>
        <begin position="985"/>
        <end position="1009"/>
    </location>
</feature>
<feature type="transmembrane region" description="Helical" evidence="17">
    <location>
        <begin position="1050"/>
        <end position="1068"/>
    </location>
</feature>
<dbReference type="PROSITE" id="PS50267">
    <property type="entry name" value="NA_NEUROTRAN_SYMP_3"/>
    <property type="match status" value="1"/>
</dbReference>
<feature type="transmembrane region" description="Helical" evidence="17">
    <location>
        <begin position="217"/>
        <end position="234"/>
    </location>
</feature>
<feature type="transmembrane region" description="Helical" evidence="17">
    <location>
        <begin position="443"/>
        <end position="474"/>
    </location>
</feature>
<dbReference type="OMA" id="QWKDRHI"/>
<dbReference type="Gene3D" id="3.30.40.10">
    <property type="entry name" value="Zinc/RING finger domain, C3HC4 (zinc finger)"/>
    <property type="match status" value="1"/>
</dbReference>
<evidence type="ECO:0000256" key="11">
    <source>
        <dbReference type="ARBA" id="ARBA00022847"/>
    </source>
</evidence>
<keyword evidence="5" id="KW-0963">Cytoplasm</keyword>